<evidence type="ECO:0000313" key="1">
    <source>
        <dbReference type="EMBL" id="MFD2601526.1"/>
    </source>
</evidence>
<proteinExistence type="predicted"/>
<evidence type="ECO:0008006" key="3">
    <source>
        <dbReference type="Google" id="ProtNLM"/>
    </source>
</evidence>
<evidence type="ECO:0000313" key="2">
    <source>
        <dbReference type="Proteomes" id="UP001597480"/>
    </source>
</evidence>
<dbReference type="Proteomes" id="UP001597480">
    <property type="component" value="Unassembled WGS sequence"/>
</dbReference>
<gene>
    <name evidence="1" type="ORF">ACFSR3_05615</name>
</gene>
<protein>
    <recommendedName>
        <fullName evidence="3">Por secretion system C-terminal sorting domain-containing protein</fullName>
    </recommendedName>
</protein>
<reference evidence="2" key="1">
    <citation type="journal article" date="2019" name="Int. J. Syst. Evol. Microbiol.">
        <title>The Global Catalogue of Microorganisms (GCM) 10K type strain sequencing project: providing services to taxonomists for standard genome sequencing and annotation.</title>
        <authorList>
            <consortium name="The Broad Institute Genomics Platform"/>
            <consortium name="The Broad Institute Genome Sequencing Center for Infectious Disease"/>
            <person name="Wu L."/>
            <person name="Ma J."/>
        </authorList>
    </citation>
    <scope>NUCLEOTIDE SEQUENCE [LARGE SCALE GENOMIC DNA]</scope>
    <source>
        <strain evidence="2">KCTC 42107</strain>
    </source>
</reference>
<keyword evidence="2" id="KW-1185">Reference proteome</keyword>
<name>A0ABW5NS24_9FLAO</name>
<accession>A0ABW5NS24</accession>
<sequence length="576" mass="63480">MTTLFNEQNRIANKLFYLLILLPLAAFPHKITPPQGAILYCNNETTWNGSSWSNGEPEAGKDAIFTANYTFTAGTFTACSINVLQGANVNFAQHTNAIITHNVHVAVSGRLTFESGANLIQTEGQENSGDVIIKRNSSKIVKEAYTIWSSPVAEQKLLGFSPETLPNRFYTYNTANNIYANITSPATTPFDVAKGYLIRSGENHPLTPTIWEGKFEGTPNTGDITVPLDYLSDTKSYNTIGNPYPSPISIQKFFEANAEAINGTIWLWRKTNDPAKSSYETITKLGYQSNSAYDPDNNTIQDPYSLHEEGVLNTAQGFMVKASAASQNIVFNNAMRLPLCSTVFFRTPAPKDNGQDEISRLWLNVTAQNIFSQVLIGYTAETSEGYDSGYDGEAIMDGKTTLYSIADNKKLSIQARSQFNDNDIVTLGFKTETAGTFTFALDHVDGLFMQGQHIYLVDKNNNTVNDITGQGYTFTSEAGTFEDRFTVVFTETSLGIETPQQTQTTAIIYSNNHSVHVQSTEEISSVVIYDLLGRIIFTTDVNNTSFSTDYINTTAPVIVKITMNDGAVLTKKILVQ</sequence>
<comment type="caution">
    <text evidence="1">The sequence shown here is derived from an EMBL/GenBank/DDBJ whole genome shotgun (WGS) entry which is preliminary data.</text>
</comment>
<dbReference type="EMBL" id="JBHUMD010000007">
    <property type="protein sequence ID" value="MFD2601526.1"/>
    <property type="molecule type" value="Genomic_DNA"/>
</dbReference>
<organism evidence="1 2">
    <name type="scientific">Flavobacterium suzhouense</name>
    <dbReference type="NCBI Taxonomy" id="1529638"/>
    <lineage>
        <taxon>Bacteria</taxon>
        <taxon>Pseudomonadati</taxon>
        <taxon>Bacteroidota</taxon>
        <taxon>Flavobacteriia</taxon>
        <taxon>Flavobacteriales</taxon>
        <taxon>Flavobacteriaceae</taxon>
        <taxon>Flavobacterium</taxon>
    </lineage>
</organism>
<dbReference type="RefSeq" id="WP_379820096.1">
    <property type="nucleotide sequence ID" value="NZ_JBHUMD010000007.1"/>
</dbReference>